<name>A0A1M6YKE2_PSETH</name>
<dbReference type="Gene3D" id="1.20.1740.10">
    <property type="entry name" value="Amino acid/polyamine transporter I"/>
    <property type="match status" value="1"/>
</dbReference>
<evidence type="ECO:0000313" key="8">
    <source>
        <dbReference type="Proteomes" id="UP000184363"/>
    </source>
</evidence>
<evidence type="ECO:0000256" key="6">
    <source>
        <dbReference type="SAM" id="Phobius"/>
    </source>
</evidence>
<evidence type="ECO:0000256" key="2">
    <source>
        <dbReference type="ARBA" id="ARBA00022448"/>
    </source>
</evidence>
<evidence type="ECO:0000313" key="7">
    <source>
        <dbReference type="EMBL" id="SHL18499.1"/>
    </source>
</evidence>
<feature type="transmembrane region" description="Helical" evidence="6">
    <location>
        <begin position="57"/>
        <end position="79"/>
    </location>
</feature>
<evidence type="ECO:0000256" key="3">
    <source>
        <dbReference type="ARBA" id="ARBA00022692"/>
    </source>
</evidence>
<dbReference type="PANTHER" id="PTHR45649:SF26">
    <property type="entry name" value="OS04G0435100 PROTEIN"/>
    <property type="match status" value="1"/>
</dbReference>
<keyword evidence="3 6" id="KW-0812">Transmembrane</keyword>
<dbReference type="RefSeq" id="WP_073459449.1">
    <property type="nucleotide sequence ID" value="NZ_FRAP01000020.1"/>
</dbReference>
<dbReference type="GO" id="GO:0022857">
    <property type="term" value="F:transmembrane transporter activity"/>
    <property type="evidence" value="ECO:0007669"/>
    <property type="project" value="InterPro"/>
</dbReference>
<dbReference type="AlphaFoldDB" id="A0A1M6YKE2"/>
<dbReference type="Pfam" id="PF13520">
    <property type="entry name" value="AA_permease_2"/>
    <property type="match status" value="1"/>
</dbReference>
<feature type="transmembrane region" description="Helical" evidence="6">
    <location>
        <begin position="91"/>
        <end position="120"/>
    </location>
</feature>
<comment type="subcellular location">
    <subcellularLocation>
        <location evidence="1">Membrane</location>
        <topology evidence="1">Multi-pass membrane protein</topology>
    </subcellularLocation>
</comment>
<feature type="transmembrane region" description="Helical" evidence="6">
    <location>
        <begin position="132"/>
        <end position="157"/>
    </location>
</feature>
<keyword evidence="5 6" id="KW-0472">Membrane</keyword>
<dbReference type="STRING" id="1848.SAMN05443637_12064"/>
<dbReference type="PANTHER" id="PTHR45649">
    <property type="entry name" value="AMINO-ACID PERMEASE BAT1"/>
    <property type="match status" value="1"/>
</dbReference>
<keyword evidence="2" id="KW-0813">Transport</keyword>
<evidence type="ECO:0000256" key="5">
    <source>
        <dbReference type="ARBA" id="ARBA00023136"/>
    </source>
</evidence>
<keyword evidence="8" id="KW-1185">Reference proteome</keyword>
<sequence length="183" mass="18650">MTRAPLADTHTPPPAALARRYDAGPATGAAVAGIDPDEALLTRLGYPRTLHRGFGGFANFAISFMVVSVLAGCLTSYHVALANGGPVVITWGWLLVSAFCGVVAMALTEIASAIPTAGALHYWAAKLGGRAWGWFTGWFNLIGLVALTAAACHGAAISTTALLNLGFPGAVGTDGPTISSSAR</sequence>
<accession>A0A1M6YKE2</accession>
<protein>
    <submittedName>
        <fullName evidence="7">Amino acid permease</fullName>
    </submittedName>
</protein>
<organism evidence="7 8">
    <name type="scientific">Pseudonocardia thermophila</name>
    <dbReference type="NCBI Taxonomy" id="1848"/>
    <lineage>
        <taxon>Bacteria</taxon>
        <taxon>Bacillati</taxon>
        <taxon>Actinomycetota</taxon>
        <taxon>Actinomycetes</taxon>
        <taxon>Pseudonocardiales</taxon>
        <taxon>Pseudonocardiaceae</taxon>
        <taxon>Pseudonocardia</taxon>
    </lineage>
</organism>
<evidence type="ECO:0000256" key="4">
    <source>
        <dbReference type="ARBA" id="ARBA00022989"/>
    </source>
</evidence>
<dbReference type="Proteomes" id="UP000184363">
    <property type="component" value="Unassembled WGS sequence"/>
</dbReference>
<dbReference type="GO" id="GO:0016020">
    <property type="term" value="C:membrane"/>
    <property type="evidence" value="ECO:0007669"/>
    <property type="project" value="UniProtKB-SubCell"/>
</dbReference>
<reference evidence="7 8" key="1">
    <citation type="submission" date="2016-11" db="EMBL/GenBank/DDBJ databases">
        <authorList>
            <person name="Jaros S."/>
            <person name="Januszkiewicz K."/>
            <person name="Wedrychowicz H."/>
        </authorList>
    </citation>
    <scope>NUCLEOTIDE SEQUENCE [LARGE SCALE GENOMIC DNA]</scope>
    <source>
        <strain evidence="7 8">DSM 43832</strain>
    </source>
</reference>
<dbReference type="EMBL" id="FRAP01000020">
    <property type="protein sequence ID" value="SHL18499.1"/>
    <property type="molecule type" value="Genomic_DNA"/>
</dbReference>
<gene>
    <name evidence="7" type="ORF">SAMN05443637_12064</name>
</gene>
<dbReference type="OrthoDB" id="8274074at2"/>
<dbReference type="InterPro" id="IPR002293">
    <property type="entry name" value="AA/rel_permease1"/>
</dbReference>
<proteinExistence type="predicted"/>
<evidence type="ECO:0000256" key="1">
    <source>
        <dbReference type="ARBA" id="ARBA00004141"/>
    </source>
</evidence>
<keyword evidence="4 6" id="KW-1133">Transmembrane helix</keyword>